<dbReference type="RefSeq" id="WP_323577818.1">
    <property type="nucleotide sequence ID" value="NZ_JAYGJQ010000002.1"/>
</dbReference>
<organism evidence="1 2">
    <name type="scientific">Bacteriovorax antarcticus</name>
    <dbReference type="NCBI Taxonomy" id="3088717"/>
    <lineage>
        <taxon>Bacteria</taxon>
        <taxon>Pseudomonadati</taxon>
        <taxon>Bdellovibrionota</taxon>
        <taxon>Bacteriovoracia</taxon>
        <taxon>Bacteriovoracales</taxon>
        <taxon>Bacteriovoracaceae</taxon>
        <taxon>Bacteriovorax</taxon>
    </lineage>
</organism>
<evidence type="ECO:0000313" key="1">
    <source>
        <dbReference type="EMBL" id="MEA9357696.1"/>
    </source>
</evidence>
<dbReference type="Proteomes" id="UP001302274">
    <property type="component" value="Unassembled WGS sequence"/>
</dbReference>
<proteinExistence type="predicted"/>
<name>A0ABU5VXC1_9BACT</name>
<dbReference type="EMBL" id="JAYGJQ010000002">
    <property type="protein sequence ID" value="MEA9357696.1"/>
    <property type="molecule type" value="Genomic_DNA"/>
</dbReference>
<comment type="caution">
    <text evidence="1">The sequence shown here is derived from an EMBL/GenBank/DDBJ whole genome shotgun (WGS) entry which is preliminary data.</text>
</comment>
<protein>
    <submittedName>
        <fullName evidence="1">Uncharacterized protein</fullName>
    </submittedName>
</protein>
<reference evidence="1 2" key="1">
    <citation type="submission" date="2023-11" db="EMBL/GenBank/DDBJ databases">
        <title>A Novel Polar Bacteriovorax (B. antarcticus) Isolated from the Biocrust in Antarctica.</title>
        <authorList>
            <person name="Mun W."/>
            <person name="Choi S.Y."/>
            <person name="Mitchell R.J."/>
        </authorList>
    </citation>
    <scope>NUCLEOTIDE SEQUENCE [LARGE SCALE GENOMIC DNA]</scope>
    <source>
        <strain evidence="1 2">PP10</strain>
    </source>
</reference>
<keyword evidence="2" id="KW-1185">Reference proteome</keyword>
<evidence type="ECO:0000313" key="2">
    <source>
        <dbReference type="Proteomes" id="UP001302274"/>
    </source>
</evidence>
<sequence length="289" mass="33568">MNQLSSKDRLKDKFSKLEMDVDDERFVHKLTEASISNIKPVSQTSSRGNGFTSLFKLMKYGSFVTFKKTKHACSYSFNKITSFSANVFSKTVQFAREKEEYTELLLERKVNQVELIKKEQKENEELKKQNLKNLIGDFHRNMDLLFQDKIDSDDFSIQYASEDNLKSVLEGQTLLMDIVSKKIIYNRMIMNIKNVKFKIAFAGDELASKMTFELDKKGHLWATMFGKSIVPDLYKVLESKQGKITIKQSYNTTTGKDLFFMTMSYKLKEQLKASIFTTSVRDEIRDQTL</sequence>
<gene>
    <name evidence="1" type="ORF">SHI21_15810</name>
</gene>
<accession>A0ABU5VXC1</accession>